<evidence type="ECO:0008006" key="2">
    <source>
        <dbReference type="Google" id="ProtNLM"/>
    </source>
</evidence>
<protein>
    <recommendedName>
        <fullName evidence="2">DUF2190 family protein</fullName>
    </recommendedName>
</protein>
<reference evidence="1" key="1">
    <citation type="journal article" date="2021" name="Proc. Natl. Acad. Sci. U.S.A.">
        <title>A Catalog of Tens of Thousands of Viruses from Human Metagenomes Reveals Hidden Associations with Chronic Diseases.</title>
        <authorList>
            <person name="Tisza M.J."/>
            <person name="Buck C.B."/>
        </authorList>
    </citation>
    <scope>NUCLEOTIDE SEQUENCE</scope>
    <source>
        <strain evidence="1">CtpnN3</strain>
    </source>
</reference>
<organism evidence="1">
    <name type="scientific">Siphoviridae sp. ctpnN3</name>
    <dbReference type="NCBI Taxonomy" id="2825677"/>
    <lineage>
        <taxon>Viruses</taxon>
        <taxon>Duplodnaviria</taxon>
        <taxon>Heunggongvirae</taxon>
        <taxon>Uroviricota</taxon>
        <taxon>Caudoviricetes</taxon>
    </lineage>
</organism>
<evidence type="ECO:0000313" key="1">
    <source>
        <dbReference type="EMBL" id="DAE16875.1"/>
    </source>
</evidence>
<accession>A0A8S5QDE1</accession>
<sequence length="174" mass="18022">MKSSSAPAWGTLKPCPRRSANLAKRNPIITPTIRKELFIMIFRETAVAQGISGEDLREKEGCFLVRNDSAELVCSTATTDKPVGAVHIGADKGSSTTYLKPGFSGIVAVKLGSAPGTVKEGTDLVLMGDGRVKALPTAAGTYMVVATAAETGEGDQLVKAVLRHPAPVTVAAGS</sequence>
<dbReference type="EMBL" id="BK015632">
    <property type="protein sequence ID" value="DAE16875.1"/>
    <property type="molecule type" value="Genomic_DNA"/>
</dbReference>
<proteinExistence type="predicted"/>
<name>A0A8S5QDE1_9CAUD</name>